<organism evidence="4 5">
    <name type="scientific">Chryseobacterium soldanellicola</name>
    <dbReference type="NCBI Taxonomy" id="311333"/>
    <lineage>
        <taxon>Bacteria</taxon>
        <taxon>Pseudomonadati</taxon>
        <taxon>Bacteroidota</taxon>
        <taxon>Flavobacteriia</taxon>
        <taxon>Flavobacteriales</taxon>
        <taxon>Weeksellaceae</taxon>
        <taxon>Chryseobacterium group</taxon>
        <taxon>Chryseobacterium</taxon>
    </lineage>
</organism>
<dbReference type="SMART" id="SM00850">
    <property type="entry name" value="LytTR"/>
    <property type="match status" value="1"/>
</dbReference>
<dbReference type="PROSITE" id="PS50110">
    <property type="entry name" value="RESPONSE_REGULATORY"/>
    <property type="match status" value="1"/>
</dbReference>
<dbReference type="STRING" id="311333.SAMN05421664_2993"/>
<evidence type="ECO:0000313" key="5">
    <source>
        <dbReference type="Proteomes" id="UP000199627"/>
    </source>
</evidence>
<dbReference type="InterPro" id="IPR007492">
    <property type="entry name" value="LytTR_DNA-bd_dom"/>
</dbReference>
<dbReference type="GO" id="GO:0000156">
    <property type="term" value="F:phosphorelay response regulator activity"/>
    <property type="evidence" value="ECO:0007669"/>
    <property type="project" value="InterPro"/>
</dbReference>
<dbReference type="PANTHER" id="PTHR37299:SF1">
    <property type="entry name" value="STAGE 0 SPORULATION PROTEIN A HOMOLOG"/>
    <property type="match status" value="1"/>
</dbReference>
<evidence type="ECO:0000313" key="4">
    <source>
        <dbReference type="EMBL" id="SDQ98706.1"/>
    </source>
</evidence>
<protein>
    <submittedName>
        <fullName evidence="4">Two component transcriptional regulator, LytTR family</fullName>
    </submittedName>
</protein>
<dbReference type="PANTHER" id="PTHR37299">
    <property type="entry name" value="TRANSCRIPTIONAL REGULATOR-RELATED"/>
    <property type="match status" value="1"/>
</dbReference>
<feature type="domain" description="HTH LytTR-type" evidence="3">
    <location>
        <begin position="134"/>
        <end position="197"/>
    </location>
</feature>
<dbReference type="PROSITE" id="PS50930">
    <property type="entry name" value="HTH_LYTTR"/>
    <property type="match status" value="1"/>
</dbReference>
<evidence type="ECO:0000259" key="2">
    <source>
        <dbReference type="PROSITE" id="PS50110"/>
    </source>
</evidence>
<keyword evidence="1" id="KW-0597">Phosphoprotein</keyword>
<reference evidence="5" key="1">
    <citation type="submission" date="2016-10" db="EMBL/GenBank/DDBJ databases">
        <authorList>
            <person name="Varghese N."/>
            <person name="Submissions S."/>
        </authorList>
    </citation>
    <scope>NUCLEOTIDE SEQUENCE [LARGE SCALE GENOMIC DNA]</scope>
    <source>
        <strain evidence="5">DSM 17072</strain>
    </source>
</reference>
<dbReference type="Gene3D" id="2.40.50.1020">
    <property type="entry name" value="LytTr DNA-binding domain"/>
    <property type="match status" value="1"/>
</dbReference>
<dbReference type="InterPro" id="IPR046947">
    <property type="entry name" value="LytR-like"/>
</dbReference>
<dbReference type="Gene3D" id="3.40.50.2300">
    <property type="match status" value="1"/>
</dbReference>
<dbReference type="RefSeq" id="WP_089756514.1">
    <property type="nucleotide sequence ID" value="NZ_FNKL01000004.1"/>
</dbReference>
<name>A0A1H1FE05_9FLAO</name>
<dbReference type="Proteomes" id="UP000199627">
    <property type="component" value="Unassembled WGS sequence"/>
</dbReference>
<gene>
    <name evidence="4" type="ORF">SAMN05421664_2993</name>
</gene>
<dbReference type="InterPro" id="IPR011006">
    <property type="entry name" value="CheY-like_superfamily"/>
</dbReference>
<dbReference type="GO" id="GO:0003677">
    <property type="term" value="F:DNA binding"/>
    <property type="evidence" value="ECO:0007669"/>
    <property type="project" value="InterPro"/>
</dbReference>
<dbReference type="SUPFAM" id="SSF52172">
    <property type="entry name" value="CheY-like"/>
    <property type="match status" value="1"/>
</dbReference>
<dbReference type="SMART" id="SM00448">
    <property type="entry name" value="REC"/>
    <property type="match status" value="1"/>
</dbReference>
<evidence type="ECO:0000256" key="1">
    <source>
        <dbReference type="PROSITE-ProRule" id="PRU00169"/>
    </source>
</evidence>
<dbReference type="InterPro" id="IPR001789">
    <property type="entry name" value="Sig_transdc_resp-reg_receiver"/>
</dbReference>
<proteinExistence type="predicted"/>
<dbReference type="Pfam" id="PF00072">
    <property type="entry name" value="Response_reg"/>
    <property type="match status" value="1"/>
</dbReference>
<feature type="modified residue" description="4-aspartylphosphate" evidence="1">
    <location>
        <position position="53"/>
    </location>
</feature>
<dbReference type="EMBL" id="FNKL01000004">
    <property type="protein sequence ID" value="SDQ98706.1"/>
    <property type="molecule type" value="Genomic_DNA"/>
</dbReference>
<evidence type="ECO:0000259" key="3">
    <source>
        <dbReference type="PROSITE" id="PS50930"/>
    </source>
</evidence>
<accession>A0A1H1FE05</accession>
<keyword evidence="5" id="KW-1185">Reference proteome</keyword>
<sequence>MNCIVIDDEPFARLGMEDLILSTKDLKLLGTFKSAAAVSEYLKLNKVDLIFLDIEMPGMSGIEFAQSIPTHTLVIFTTAYSQYAFESYEVDAVDYLLKPILEDRFHKAVTKAFNYHHMLMNNKASVEETEENYIMVRADRKNYKILHENILYIEALKDYVIIYTKTNRCITWMNLKTIYSKLPQKVFSRISKSYVVNHLAIDSYDNNAVYIGEHEINIGSRYLNDFINNYNS</sequence>
<feature type="domain" description="Response regulatory" evidence="2">
    <location>
        <begin position="2"/>
        <end position="113"/>
    </location>
</feature>
<dbReference type="AlphaFoldDB" id="A0A1H1FE05"/>
<dbReference type="OrthoDB" id="2168082at2"/>
<dbReference type="Pfam" id="PF04397">
    <property type="entry name" value="LytTR"/>
    <property type="match status" value="1"/>
</dbReference>